<keyword evidence="2" id="KW-1185">Reference proteome</keyword>
<sequence length="129" mass="14876">MGLFDKLFSGSNEPKQEDATPWIDLNTLEQLEMIKERSKTKTQFVFKHSTRCGISRMVISQFKRDYQLSETEADLYYLDLLNYREISSAIAETFKVMHESPQLLIIKNGVVVANKSHGGINELDLQKFV</sequence>
<dbReference type="SUPFAM" id="SSF52833">
    <property type="entry name" value="Thioredoxin-like"/>
    <property type="match status" value="1"/>
</dbReference>
<dbReference type="NCBIfam" id="TIGR04019">
    <property type="entry name" value="B_thiol_YtxJ"/>
    <property type="match status" value="1"/>
</dbReference>
<dbReference type="InterPro" id="IPR022551">
    <property type="entry name" value="BrxC"/>
</dbReference>
<dbReference type="Pfam" id="PF11009">
    <property type="entry name" value="BrxC"/>
    <property type="match status" value="1"/>
</dbReference>
<accession>A0A1A7R372</accession>
<gene>
    <name evidence="1" type="ORF">LX77_01828</name>
</gene>
<reference evidence="1 2" key="1">
    <citation type="submission" date="2018-06" db="EMBL/GenBank/DDBJ databases">
        <title>Genomic Encyclopedia of Archaeal and Bacterial Type Strains, Phase II (KMG-II): from individual species to whole genera.</title>
        <authorList>
            <person name="Goeker M."/>
        </authorList>
    </citation>
    <scope>NUCLEOTIDE SEQUENCE [LARGE SCALE GENOMIC DNA]</scope>
    <source>
        <strain evidence="1 2">DSM 12408</strain>
    </source>
</reference>
<dbReference type="OrthoDB" id="677051at2"/>
<dbReference type="InterPro" id="IPR036249">
    <property type="entry name" value="Thioredoxin-like_sf"/>
</dbReference>
<organism evidence="1 2">
    <name type="scientific">Gelidibacter algens</name>
    <dbReference type="NCBI Taxonomy" id="49280"/>
    <lineage>
        <taxon>Bacteria</taxon>
        <taxon>Pseudomonadati</taxon>
        <taxon>Bacteroidota</taxon>
        <taxon>Flavobacteriia</taxon>
        <taxon>Flavobacteriales</taxon>
        <taxon>Flavobacteriaceae</taxon>
        <taxon>Gelidibacter</taxon>
    </lineage>
</organism>
<comment type="caution">
    <text evidence="1">The sequence shown here is derived from an EMBL/GenBank/DDBJ whole genome shotgun (WGS) entry which is preliminary data.</text>
</comment>
<dbReference type="AlphaFoldDB" id="A0A1A7R372"/>
<proteinExistence type="predicted"/>
<dbReference type="Proteomes" id="UP000248987">
    <property type="component" value="Unassembled WGS sequence"/>
</dbReference>
<protein>
    <submittedName>
        <fullName evidence="1">Bacillithiol system protein YtxJ</fullName>
    </submittedName>
</protein>
<dbReference type="STRING" id="49280.A9996_05795"/>
<dbReference type="EMBL" id="QLLQ01000005">
    <property type="protein sequence ID" value="RAJ24829.1"/>
    <property type="molecule type" value="Genomic_DNA"/>
</dbReference>
<name>A0A1A7R372_9FLAO</name>
<dbReference type="RefSeq" id="WP_066432138.1">
    <property type="nucleotide sequence ID" value="NZ_LZRN01000008.1"/>
</dbReference>
<evidence type="ECO:0000313" key="2">
    <source>
        <dbReference type="Proteomes" id="UP000248987"/>
    </source>
</evidence>
<dbReference type="Gene3D" id="3.40.30.10">
    <property type="entry name" value="Glutaredoxin"/>
    <property type="match status" value="1"/>
</dbReference>
<evidence type="ECO:0000313" key="1">
    <source>
        <dbReference type="EMBL" id="RAJ24829.1"/>
    </source>
</evidence>